<keyword evidence="3 4" id="KW-0472">Membrane</keyword>
<dbReference type="InterPro" id="IPR003607">
    <property type="entry name" value="HD/PDEase_dom"/>
</dbReference>
<dbReference type="RefSeq" id="WP_088911035.1">
    <property type="nucleotide sequence ID" value="NZ_CP018145.1"/>
</dbReference>
<proteinExistence type="predicted"/>
<organism evidence="7 8">
    <name type="scientific">Brevibacillus formosus</name>
    <dbReference type="NCBI Taxonomy" id="54913"/>
    <lineage>
        <taxon>Bacteria</taxon>
        <taxon>Bacillati</taxon>
        <taxon>Bacillota</taxon>
        <taxon>Bacilli</taxon>
        <taxon>Bacillales</taxon>
        <taxon>Paenibacillaceae</taxon>
        <taxon>Brevibacillus</taxon>
    </lineage>
</organism>
<accession>A0A220MRB4</accession>
<evidence type="ECO:0000256" key="3">
    <source>
        <dbReference type="ARBA" id="ARBA00023136"/>
    </source>
</evidence>
<evidence type="ECO:0000256" key="4">
    <source>
        <dbReference type="SAM" id="Phobius"/>
    </source>
</evidence>
<evidence type="ECO:0000256" key="1">
    <source>
        <dbReference type="ARBA" id="ARBA00004236"/>
    </source>
</evidence>
<protein>
    <submittedName>
        <fullName evidence="7">C-di-GMP phosphodiesterase</fullName>
    </submittedName>
</protein>
<dbReference type="CDD" id="cd06225">
    <property type="entry name" value="HAMP"/>
    <property type="match status" value="1"/>
</dbReference>
<dbReference type="GO" id="GO:0007165">
    <property type="term" value="P:signal transduction"/>
    <property type="evidence" value="ECO:0007669"/>
    <property type="project" value="InterPro"/>
</dbReference>
<dbReference type="SUPFAM" id="SSF109604">
    <property type="entry name" value="HD-domain/PDEase-like"/>
    <property type="match status" value="1"/>
</dbReference>
<dbReference type="PROSITE" id="PS51832">
    <property type="entry name" value="HD_GYP"/>
    <property type="match status" value="1"/>
</dbReference>
<feature type="transmembrane region" description="Helical" evidence="4">
    <location>
        <begin position="295"/>
        <end position="314"/>
    </location>
</feature>
<name>A0A220MRB4_9BACL</name>
<dbReference type="KEGG" id="bfm:BP422_25625"/>
<dbReference type="InterPro" id="IPR003660">
    <property type="entry name" value="HAMP_dom"/>
</dbReference>
<dbReference type="SUPFAM" id="SSF158472">
    <property type="entry name" value="HAMP domain-like"/>
    <property type="match status" value="1"/>
</dbReference>
<dbReference type="SMART" id="SM00304">
    <property type="entry name" value="HAMP"/>
    <property type="match status" value="1"/>
</dbReference>
<dbReference type="AlphaFoldDB" id="A0A220MRB4"/>
<gene>
    <name evidence="7" type="ORF">BP422_25625</name>
</gene>
<sequence>MYLKWRDRLFSTFLLLILGPTIFICFLFYDEAEEAVFELYETNMDVNIGLVDERLLSLFQSIQKDTDELANRLSRRMTEGPSFVQGKKNGFRHEWTSQEQVVQNLFERFSRNQKVVGNIVFLSEDGRVFSLNEDKSWNADNQFLEREQWGTGENRVNFLTKREQEGRPKSFFLEKRLESSNPKAAGLLVVEINLDKLTDWIRTYVVPKEYGMMVLSPSRTIMIHTDKAMIGNHVSVLPHYEMVRSQWEQSNEKGLFSLLIQGKDTYVYRQVSEKSGGAFFQWLPRDGINERLQRLNLIFFFTLFIVVLFACYVAHRLSKWIGEPIYSLVSATDSLLKGDFSIRVPIQGMKEITLLENKFNTMAEQMDALITREREYSQQSLDQIVRSFYLAVEMKDPYTAGHSERVTHYALIIYDYLQQQEQLAVSRDDLRYAGLMHDIGKVAIPDHVLLKTGKLSPDEYECMKTHSITSGKIVEQIENLSHISPGVRHHHERWDGKGYPDQLKGEEIPLIGRILAVADTFDAMTSTRSYRKAMSAKEAYEEILRCQETQFDPSIVSIFKKAFEDGAIQITQSADCKGRVSKDREIS</sequence>
<evidence type="ECO:0000313" key="8">
    <source>
        <dbReference type="Proteomes" id="UP000197781"/>
    </source>
</evidence>
<comment type="subcellular location">
    <subcellularLocation>
        <location evidence="1">Cell membrane</location>
    </subcellularLocation>
</comment>
<dbReference type="InterPro" id="IPR037522">
    <property type="entry name" value="HD_GYP_dom"/>
</dbReference>
<keyword evidence="4" id="KW-1133">Transmembrane helix</keyword>
<dbReference type="Pfam" id="PF13487">
    <property type="entry name" value="HD_5"/>
    <property type="match status" value="1"/>
</dbReference>
<evidence type="ECO:0000256" key="2">
    <source>
        <dbReference type="ARBA" id="ARBA00022475"/>
    </source>
</evidence>
<feature type="domain" description="HAMP" evidence="5">
    <location>
        <begin position="319"/>
        <end position="371"/>
    </location>
</feature>
<keyword evidence="4" id="KW-0812">Transmembrane</keyword>
<dbReference type="Gene3D" id="6.10.340.10">
    <property type="match status" value="1"/>
</dbReference>
<dbReference type="Gene3D" id="1.10.3210.10">
    <property type="entry name" value="Hypothetical protein af1432"/>
    <property type="match status" value="1"/>
</dbReference>
<dbReference type="Proteomes" id="UP000197781">
    <property type="component" value="Chromosome"/>
</dbReference>
<evidence type="ECO:0000313" key="7">
    <source>
        <dbReference type="EMBL" id="ASJ57667.1"/>
    </source>
</evidence>
<dbReference type="PANTHER" id="PTHR43155">
    <property type="entry name" value="CYCLIC DI-GMP PHOSPHODIESTERASE PA4108-RELATED"/>
    <property type="match status" value="1"/>
</dbReference>
<dbReference type="PROSITE" id="PS50885">
    <property type="entry name" value="HAMP"/>
    <property type="match status" value="1"/>
</dbReference>
<evidence type="ECO:0000259" key="6">
    <source>
        <dbReference type="PROSITE" id="PS51832"/>
    </source>
</evidence>
<dbReference type="CDD" id="cd00077">
    <property type="entry name" value="HDc"/>
    <property type="match status" value="1"/>
</dbReference>
<keyword evidence="2" id="KW-1003">Cell membrane</keyword>
<dbReference type="GO" id="GO:0005886">
    <property type="term" value="C:plasma membrane"/>
    <property type="evidence" value="ECO:0007669"/>
    <property type="project" value="UniProtKB-SubCell"/>
</dbReference>
<feature type="domain" description="HD-GYP" evidence="6">
    <location>
        <begin position="377"/>
        <end position="575"/>
    </location>
</feature>
<feature type="transmembrane region" description="Helical" evidence="4">
    <location>
        <begin position="9"/>
        <end position="29"/>
    </location>
</feature>
<dbReference type="EMBL" id="CP018145">
    <property type="protein sequence ID" value="ASJ57667.1"/>
    <property type="molecule type" value="Genomic_DNA"/>
</dbReference>
<reference evidence="7 8" key="1">
    <citation type="submission" date="2016-11" db="EMBL/GenBank/DDBJ databases">
        <authorList>
            <person name="Jaros S."/>
            <person name="Januszkiewicz K."/>
            <person name="Wedrychowicz H."/>
        </authorList>
    </citation>
    <scope>NUCLEOTIDE SEQUENCE [LARGE SCALE GENOMIC DNA]</scope>
    <source>
        <strain evidence="7 8">NF2</strain>
    </source>
</reference>
<dbReference type="SMART" id="SM00471">
    <property type="entry name" value="HDc"/>
    <property type="match status" value="1"/>
</dbReference>
<evidence type="ECO:0000259" key="5">
    <source>
        <dbReference type="PROSITE" id="PS50885"/>
    </source>
</evidence>